<comment type="caution">
    <text evidence="3">The sequence shown here is derived from an EMBL/GenBank/DDBJ whole genome shotgun (WGS) entry which is preliminary data.</text>
</comment>
<dbReference type="GO" id="GO:0080044">
    <property type="term" value="F:quercetin 7-O-glucosyltransferase activity"/>
    <property type="evidence" value="ECO:0007669"/>
    <property type="project" value="TreeGrafter"/>
</dbReference>
<proteinExistence type="inferred from homology"/>
<dbReference type="CDD" id="cd03784">
    <property type="entry name" value="GT1_Gtf-like"/>
    <property type="match status" value="1"/>
</dbReference>
<dbReference type="SUPFAM" id="SSF53756">
    <property type="entry name" value="UDP-Glycosyltransferase/glycogen phosphorylase"/>
    <property type="match status" value="1"/>
</dbReference>
<dbReference type="InterPro" id="IPR002213">
    <property type="entry name" value="UDP_glucos_trans"/>
</dbReference>
<gene>
    <name evidence="3" type="ORF">MKW98_001423</name>
</gene>
<dbReference type="PANTHER" id="PTHR11926">
    <property type="entry name" value="GLUCOSYL/GLUCURONOSYL TRANSFERASES"/>
    <property type="match status" value="1"/>
</dbReference>
<dbReference type="Pfam" id="PF00201">
    <property type="entry name" value="UDPGT"/>
    <property type="match status" value="1"/>
</dbReference>
<organism evidence="3 4">
    <name type="scientific">Papaver atlanticum</name>
    <dbReference type="NCBI Taxonomy" id="357466"/>
    <lineage>
        <taxon>Eukaryota</taxon>
        <taxon>Viridiplantae</taxon>
        <taxon>Streptophyta</taxon>
        <taxon>Embryophyta</taxon>
        <taxon>Tracheophyta</taxon>
        <taxon>Spermatophyta</taxon>
        <taxon>Magnoliopsida</taxon>
        <taxon>Ranunculales</taxon>
        <taxon>Papaveraceae</taxon>
        <taxon>Papaveroideae</taxon>
        <taxon>Papaver</taxon>
    </lineage>
</organism>
<evidence type="ECO:0000313" key="3">
    <source>
        <dbReference type="EMBL" id="KAI3925569.1"/>
    </source>
</evidence>
<dbReference type="AlphaFoldDB" id="A0AAD4SYI9"/>
<evidence type="ECO:0000313" key="4">
    <source>
        <dbReference type="Proteomes" id="UP001202328"/>
    </source>
</evidence>
<evidence type="ECO:0000256" key="1">
    <source>
        <dbReference type="ARBA" id="ARBA00009995"/>
    </source>
</evidence>
<comment type="similarity">
    <text evidence="1">Belongs to the UDP-glycosyltransferase family.</text>
</comment>
<evidence type="ECO:0000256" key="2">
    <source>
        <dbReference type="ARBA" id="ARBA00022679"/>
    </source>
</evidence>
<dbReference type="GO" id="GO:0080043">
    <property type="term" value="F:quercetin 3-O-glucosyltransferase activity"/>
    <property type="evidence" value="ECO:0007669"/>
    <property type="project" value="TreeGrafter"/>
</dbReference>
<evidence type="ECO:0008006" key="5">
    <source>
        <dbReference type="Google" id="ProtNLM"/>
    </source>
</evidence>
<accession>A0AAD4SYI9</accession>
<keyword evidence="4" id="KW-1185">Reference proteome</keyword>
<dbReference type="FunFam" id="3.40.50.2000:FF:000056">
    <property type="entry name" value="Glycosyltransferase"/>
    <property type="match status" value="1"/>
</dbReference>
<dbReference type="Gene3D" id="3.40.50.2000">
    <property type="entry name" value="Glycogen Phosphorylase B"/>
    <property type="match status" value="2"/>
</dbReference>
<keyword evidence="2" id="KW-0808">Transferase</keyword>
<reference evidence="3" key="1">
    <citation type="submission" date="2022-04" db="EMBL/GenBank/DDBJ databases">
        <title>A functionally conserved STORR gene fusion in Papaver species that diverged 16.8 million years ago.</title>
        <authorList>
            <person name="Catania T."/>
        </authorList>
    </citation>
    <scope>NUCLEOTIDE SEQUENCE</scope>
    <source>
        <strain evidence="3">S-188037</strain>
    </source>
</reference>
<protein>
    <recommendedName>
        <fullName evidence="5">Glycosyltransferase</fullName>
    </recommendedName>
</protein>
<dbReference type="Proteomes" id="UP001202328">
    <property type="component" value="Unassembled WGS sequence"/>
</dbReference>
<dbReference type="PANTHER" id="PTHR11926:SF774">
    <property type="entry name" value="UDP-GLYCOSYLTRANSFERASE 85A1-RELATED"/>
    <property type="match status" value="1"/>
</dbReference>
<sequence length="498" mass="55829">MEEINQQEPKSAKRCHIVAVPFPARGLINPMMNFCKHLAHKLGDNVKITFVVTEEWFGILEPAPIPPQIHLRSIPNVIPSEFVRSSTLDFETFLAIVVAEMQAPFEHVMDTSELATVIIADFSLIWAFSIGNRRNIPVVSFWTASSFMFSVLSHADLLTKNGHSLDHSSDCYDEVINYIPGVSPTRLIDMPFLPRGNDPKFNPEMVAFTLLDKVQCLLIPTFYELEPQVTDTSKEIFQFPIYTIGPSISNLNSTINQHHQTHDKKIESAIANYANDKELYYLKWLDSQPISSVMYIAFGSTVSISGEQMEEILAGLHESGVRYLLVSRGAGYLTSGIHGDGGGDLDDTTISSRRLVVPWCDQLRVLCHFSVGGFWTHCGWNSVTESIYAGVPMLAFPIYFDQIPNRKLIVDDLKVGMKVMKEFGAKALVKRGEVETIVKEFMNINGGADEDANNEVKEMRRRSSELKDICRKALAKGGSSDTNLNSFIKDILHFHGNY</sequence>
<dbReference type="EMBL" id="JAJJMB010008074">
    <property type="protein sequence ID" value="KAI3925569.1"/>
    <property type="molecule type" value="Genomic_DNA"/>
</dbReference>
<name>A0AAD4SYI9_9MAGN</name>